<evidence type="ECO:0000313" key="2">
    <source>
        <dbReference type="Proteomes" id="UP000238274"/>
    </source>
</evidence>
<dbReference type="InterPro" id="IPR039844">
    <property type="entry name" value="URB1"/>
</dbReference>
<evidence type="ECO:0000313" key="1">
    <source>
        <dbReference type="EMBL" id="POW18302.1"/>
    </source>
</evidence>
<organism evidence="1 2">
    <name type="scientific">Puccinia striiformis</name>
    <dbReference type="NCBI Taxonomy" id="27350"/>
    <lineage>
        <taxon>Eukaryota</taxon>
        <taxon>Fungi</taxon>
        <taxon>Dikarya</taxon>
        <taxon>Basidiomycota</taxon>
        <taxon>Pucciniomycotina</taxon>
        <taxon>Pucciniomycetes</taxon>
        <taxon>Pucciniales</taxon>
        <taxon>Pucciniaceae</taxon>
        <taxon>Puccinia</taxon>
    </lineage>
</organism>
<keyword evidence="2" id="KW-1185">Reference proteome</keyword>
<accession>A0A2S4W956</accession>
<dbReference type="GO" id="GO:0000463">
    <property type="term" value="P:maturation of LSU-rRNA from tricistronic rRNA transcript (SSU-rRNA, 5.8S rRNA, LSU-rRNA)"/>
    <property type="evidence" value="ECO:0007669"/>
    <property type="project" value="TreeGrafter"/>
</dbReference>
<dbReference type="PANTHER" id="PTHR13500">
    <property type="entry name" value="NUCLEOLAR PRERIBOSOMAL-ASSOCIATED PROTEIN 1"/>
    <property type="match status" value="1"/>
</dbReference>
<dbReference type="EMBL" id="PKSM01000067">
    <property type="protein sequence ID" value="POW18302.1"/>
    <property type="molecule type" value="Genomic_DNA"/>
</dbReference>
<dbReference type="PANTHER" id="PTHR13500:SF0">
    <property type="entry name" value="NUCLEOLAR PRE-RIBOSOMAL-ASSOCIATED PROTEIN 1"/>
    <property type="match status" value="1"/>
</dbReference>
<dbReference type="Proteomes" id="UP000238274">
    <property type="component" value="Unassembled WGS sequence"/>
</dbReference>
<dbReference type="AlphaFoldDB" id="A0A2S4W956"/>
<dbReference type="VEuPathDB" id="FungiDB:PSTT_00786"/>
<dbReference type="GO" id="GO:0000466">
    <property type="term" value="P:maturation of 5.8S rRNA from tricistronic rRNA transcript (SSU-rRNA, 5.8S rRNA, LSU-rRNA)"/>
    <property type="evidence" value="ECO:0007669"/>
    <property type="project" value="TreeGrafter"/>
</dbReference>
<reference evidence="1 2" key="1">
    <citation type="submission" date="2017-12" db="EMBL/GenBank/DDBJ databases">
        <title>Gene loss provides genomic basis for host adaptation in cereal stripe rust fungi.</title>
        <authorList>
            <person name="Xia C."/>
        </authorList>
    </citation>
    <scope>NUCLEOTIDE SEQUENCE [LARGE SCALE GENOMIC DNA]</scope>
    <source>
        <strain evidence="1 2">93TX-2</strain>
    </source>
</reference>
<sequence length="234" mass="26593">MEPNFGNRDVMLAWKPIIGNRVTTNKPLDVVALLDSEKVEATSVWVLSRRGSDRLPSLPEYYDPSFLLALFLRLIQQGEPMVISTWQSIARAGLLGLAMCALSSDMAAWRFLGDRCLAKSSEKLKALEHMDASEILLPMEHFRYLHLLRKAVSHNQACVKLISKPGLLKVLEQFKPSSKREWKEVMNILQEVASRMPLFHKAIARETVENVISSCHISVKRNIAPIRHWSSKHL</sequence>
<name>A0A2S4W956_9BASI</name>
<proteinExistence type="predicted"/>
<dbReference type="VEuPathDB" id="FungiDB:PSHT_05920"/>
<reference evidence="2" key="2">
    <citation type="journal article" date="2018" name="BMC Genomics">
        <title>Genomic insights into host adaptation between the wheat stripe rust pathogen (Puccinia striiformis f. sp. tritici) and the barley stripe rust pathogen (Puccinia striiformis f. sp. hordei).</title>
        <authorList>
            <person name="Xia C."/>
            <person name="Wang M."/>
            <person name="Yin C."/>
            <person name="Cornejo O.E."/>
            <person name="Hulbert S.H."/>
            <person name="Chen X."/>
        </authorList>
    </citation>
    <scope>NUCLEOTIDE SEQUENCE [LARGE SCALE GENOMIC DNA]</scope>
    <source>
        <strain evidence="2">93TX-2</strain>
    </source>
</reference>
<comment type="caution">
    <text evidence="1">The sequence shown here is derived from an EMBL/GenBank/DDBJ whole genome shotgun (WGS) entry which is preliminary data.</text>
</comment>
<reference evidence="2" key="3">
    <citation type="journal article" date="2018" name="Mol. Plant Microbe Interact.">
        <title>Genome sequence resources for the wheat stripe rust pathogen (Puccinia striiformis f. sp. tritici) and the barley stripe rust pathogen (Puccinia striiformis f. sp. hordei).</title>
        <authorList>
            <person name="Xia C."/>
            <person name="Wang M."/>
            <person name="Yin C."/>
            <person name="Cornejo O.E."/>
            <person name="Hulbert S.H."/>
            <person name="Chen X."/>
        </authorList>
    </citation>
    <scope>NUCLEOTIDE SEQUENCE [LARGE SCALE GENOMIC DNA]</scope>
    <source>
        <strain evidence="2">93TX-2</strain>
    </source>
</reference>
<protein>
    <submittedName>
        <fullName evidence="1">Uncharacterized protein</fullName>
    </submittedName>
</protein>
<dbReference type="GO" id="GO:0005730">
    <property type="term" value="C:nucleolus"/>
    <property type="evidence" value="ECO:0007669"/>
    <property type="project" value="TreeGrafter"/>
</dbReference>
<gene>
    <name evidence="1" type="ORF">PSHT_05920</name>
</gene>